<dbReference type="SUPFAM" id="SSF49785">
    <property type="entry name" value="Galactose-binding domain-like"/>
    <property type="match status" value="1"/>
</dbReference>
<keyword evidence="3" id="KW-0378">Hydrolase</keyword>
<dbReference type="EMBL" id="SJPY01000002">
    <property type="protein sequence ID" value="TWU44229.1"/>
    <property type="molecule type" value="Genomic_DNA"/>
</dbReference>
<keyword evidence="3" id="KW-0326">Glycosidase</keyword>
<dbReference type="RefSeq" id="WP_146599223.1">
    <property type="nucleotide sequence ID" value="NZ_SJPY01000002.1"/>
</dbReference>
<dbReference type="GO" id="GO:0052761">
    <property type="term" value="F:exo-1,4-beta-D-glucosaminidase activity"/>
    <property type="evidence" value="ECO:0007669"/>
    <property type="project" value="UniProtKB-EC"/>
</dbReference>
<sequence precursor="true">MKKYAIGTCALLSVCLFAVPTTWATQVNVVSDPGDGMAAFAVQDIEEALRSNGDVVVRIASLKLLPSDSVVSIVLTRLDDPASVSAFQEAGGVLPQGLKSEGFAIRRIQEGDRIAYWLIGADSAGVMYGGLEIAEIIAAGGLTAIENDEQNPYMPKRGTKFNCPLDLRTPSYSDMSDAGQHNIYEMWSWDFWTDYIDQLARSRYNHISLWGLHPFPSMVKVPGYEKVALDDVKRSTIQFKELYSGLGVGLVDDEMLSQTETLHQLTIDQKIDFWRRVMAYAKSRNVDFWIITWNIFSYGTNGQYGIDDDINNPITRDYFRKSVKAMVQTYPDLAGIGLTPGENMRKHSVEQKEDWAFETYGQGVLDALAEDPDRKIMFIHRQHDTGVDAVLNRFKPLMDHPNIEFIFSFKYAKAHVYSALTMPFHEDFVKTLRERDDVKTTWTLRNDDVYYFRWGAPDFVRTFIKNIPHDVSKGFYLGSDQYVWGREFLSTEPDPTRQIELEKHWYHWMIWGRLGYDPEMPNERFIAVIQKRFPQVRASDLFAAWQEASMVYPKTTGLHWGPLDLHWYIEGCKGRPGFAKTKTGFHDVNRFISLDPLSTTGYQSIRDYGTNPDYDGVTPIDVSEQIHAHAEKALALIAEMKHRGNKELRLTLGDIQSMAYMGKYYAHKIRGAAELAVYRENNDADRQQRAIDELQSAAKYWRLYVASAMTRYTNPIWMNRIGHSDWRSYMKDVLHDIEIAGGTDAQIASLEVTEGGVILEAEDAIFKNGKSANETSGFTGSGYVDFDPETEASTITWRYEAPKAGLYTMEFRYALEEGQYPVAVSVNEETLGDIVFWCTSGNTTWAWDRKTVQLNKGVNDITLSADRPLARLDHLNLLSE</sequence>
<dbReference type="Proteomes" id="UP000315471">
    <property type="component" value="Unassembled WGS sequence"/>
</dbReference>
<dbReference type="GO" id="GO:0030246">
    <property type="term" value="F:carbohydrate binding"/>
    <property type="evidence" value="ECO:0007669"/>
    <property type="project" value="InterPro"/>
</dbReference>
<dbReference type="OrthoDB" id="99887at2"/>
<gene>
    <name evidence="3" type="primary">csxA_1</name>
    <name evidence="3" type="ORF">Q31b_17650</name>
</gene>
<dbReference type="InterPro" id="IPR005084">
    <property type="entry name" value="CBM6"/>
</dbReference>
<keyword evidence="4" id="KW-1185">Reference proteome</keyword>
<protein>
    <submittedName>
        <fullName evidence="3">Exo-beta-D-glucosaminidase</fullName>
        <ecNumber evidence="3">3.2.1.165</ecNumber>
    </submittedName>
</protein>
<organism evidence="3 4">
    <name type="scientific">Novipirellula aureliae</name>
    <dbReference type="NCBI Taxonomy" id="2527966"/>
    <lineage>
        <taxon>Bacteria</taxon>
        <taxon>Pseudomonadati</taxon>
        <taxon>Planctomycetota</taxon>
        <taxon>Planctomycetia</taxon>
        <taxon>Pirellulales</taxon>
        <taxon>Pirellulaceae</taxon>
        <taxon>Novipirellula</taxon>
    </lineage>
</organism>
<evidence type="ECO:0000313" key="3">
    <source>
        <dbReference type="EMBL" id="TWU44229.1"/>
    </source>
</evidence>
<dbReference type="AlphaFoldDB" id="A0A5C6EAP5"/>
<feature type="signal peptide" evidence="1">
    <location>
        <begin position="1"/>
        <end position="24"/>
    </location>
</feature>
<accession>A0A5C6EAP5</accession>
<evidence type="ECO:0000259" key="2">
    <source>
        <dbReference type="PROSITE" id="PS51175"/>
    </source>
</evidence>
<dbReference type="InterPro" id="IPR008979">
    <property type="entry name" value="Galactose-bd-like_sf"/>
</dbReference>
<keyword evidence="1" id="KW-0732">Signal</keyword>
<reference evidence="3 4" key="1">
    <citation type="submission" date="2019-02" db="EMBL/GenBank/DDBJ databases">
        <title>Deep-cultivation of Planctomycetes and their phenomic and genomic characterization uncovers novel biology.</title>
        <authorList>
            <person name="Wiegand S."/>
            <person name="Jogler M."/>
            <person name="Boedeker C."/>
            <person name="Pinto D."/>
            <person name="Vollmers J."/>
            <person name="Rivas-Marin E."/>
            <person name="Kohn T."/>
            <person name="Peeters S.H."/>
            <person name="Heuer A."/>
            <person name="Rast P."/>
            <person name="Oberbeckmann S."/>
            <person name="Bunk B."/>
            <person name="Jeske O."/>
            <person name="Meyerdierks A."/>
            <person name="Storesund J.E."/>
            <person name="Kallscheuer N."/>
            <person name="Luecker S."/>
            <person name="Lage O.M."/>
            <person name="Pohl T."/>
            <person name="Merkel B.J."/>
            <person name="Hornburger P."/>
            <person name="Mueller R.-W."/>
            <person name="Bruemmer F."/>
            <person name="Labrenz M."/>
            <person name="Spormann A.M."/>
            <person name="Op Den Camp H."/>
            <person name="Overmann J."/>
            <person name="Amann R."/>
            <person name="Jetten M.S.M."/>
            <person name="Mascher T."/>
            <person name="Medema M.H."/>
            <person name="Devos D.P."/>
            <person name="Kaster A.-K."/>
            <person name="Ovreas L."/>
            <person name="Rohde M."/>
            <person name="Galperin M.Y."/>
            <person name="Jogler C."/>
        </authorList>
    </citation>
    <scope>NUCLEOTIDE SEQUENCE [LARGE SCALE GENOMIC DNA]</scope>
    <source>
        <strain evidence="3 4">Q31b</strain>
    </source>
</reference>
<name>A0A5C6EAP5_9BACT</name>
<evidence type="ECO:0000256" key="1">
    <source>
        <dbReference type="SAM" id="SignalP"/>
    </source>
</evidence>
<dbReference type="Gene3D" id="2.60.120.260">
    <property type="entry name" value="Galactose-binding domain-like"/>
    <property type="match status" value="1"/>
</dbReference>
<evidence type="ECO:0000313" key="4">
    <source>
        <dbReference type="Proteomes" id="UP000315471"/>
    </source>
</evidence>
<dbReference type="EC" id="3.2.1.165" evidence="3"/>
<feature type="domain" description="CBM6" evidence="2">
    <location>
        <begin position="757"/>
        <end position="878"/>
    </location>
</feature>
<comment type="caution">
    <text evidence="3">The sequence shown here is derived from an EMBL/GenBank/DDBJ whole genome shotgun (WGS) entry which is preliminary data.</text>
</comment>
<proteinExistence type="predicted"/>
<dbReference type="PROSITE" id="PS51175">
    <property type="entry name" value="CBM6"/>
    <property type="match status" value="1"/>
</dbReference>
<feature type="chain" id="PRO_5022814707" evidence="1">
    <location>
        <begin position="25"/>
        <end position="880"/>
    </location>
</feature>